<organism evidence="3 4">
    <name type="scientific">Erythranthe guttata</name>
    <name type="common">Yellow monkey flower</name>
    <name type="synonym">Mimulus guttatus</name>
    <dbReference type="NCBI Taxonomy" id="4155"/>
    <lineage>
        <taxon>Eukaryota</taxon>
        <taxon>Viridiplantae</taxon>
        <taxon>Streptophyta</taxon>
        <taxon>Embryophyta</taxon>
        <taxon>Tracheophyta</taxon>
        <taxon>Spermatophyta</taxon>
        <taxon>Magnoliopsida</taxon>
        <taxon>eudicotyledons</taxon>
        <taxon>Gunneridae</taxon>
        <taxon>Pentapetalae</taxon>
        <taxon>asterids</taxon>
        <taxon>lamiids</taxon>
        <taxon>Lamiales</taxon>
        <taxon>Phrymaceae</taxon>
        <taxon>Erythranthe</taxon>
    </lineage>
</organism>
<proteinExistence type="predicted"/>
<dbReference type="PANTHER" id="PTHR31672:SF13">
    <property type="entry name" value="F-BOX PROTEIN CPR30-LIKE"/>
    <property type="match status" value="1"/>
</dbReference>
<protein>
    <recommendedName>
        <fullName evidence="2">F-box domain-containing protein</fullName>
    </recommendedName>
</protein>
<dbReference type="Pfam" id="PF07734">
    <property type="entry name" value="FBA_1"/>
    <property type="match status" value="1"/>
</dbReference>
<evidence type="ECO:0000313" key="4">
    <source>
        <dbReference type="Proteomes" id="UP000030748"/>
    </source>
</evidence>
<dbReference type="CDD" id="cd22157">
    <property type="entry name" value="F-box_AtFBW1-like"/>
    <property type="match status" value="1"/>
</dbReference>
<dbReference type="InterPro" id="IPR017451">
    <property type="entry name" value="F-box-assoc_interact_dom"/>
</dbReference>
<dbReference type="Pfam" id="PF00646">
    <property type="entry name" value="F-box"/>
    <property type="match status" value="1"/>
</dbReference>
<feature type="domain" description="F-box" evidence="2">
    <location>
        <begin position="47"/>
        <end position="93"/>
    </location>
</feature>
<dbReference type="AlphaFoldDB" id="A0A022RHA6"/>
<dbReference type="InterPro" id="IPR006527">
    <property type="entry name" value="F-box-assoc_dom_typ1"/>
</dbReference>
<accession>A0A022RHA6</accession>
<dbReference type="eggNOG" id="ENOG502QUVH">
    <property type="taxonomic scope" value="Eukaryota"/>
</dbReference>
<dbReference type="STRING" id="4155.A0A022RHA6"/>
<feature type="non-terminal residue" evidence="3">
    <location>
        <position position="1"/>
    </location>
</feature>
<reference evidence="3 4" key="1">
    <citation type="journal article" date="2013" name="Proc. Natl. Acad. Sci. U.S.A.">
        <title>Fine-scale variation in meiotic recombination in Mimulus inferred from population shotgun sequencing.</title>
        <authorList>
            <person name="Hellsten U."/>
            <person name="Wright K.M."/>
            <person name="Jenkins J."/>
            <person name="Shu S."/>
            <person name="Yuan Y."/>
            <person name="Wessler S.R."/>
            <person name="Schmutz J."/>
            <person name="Willis J.H."/>
            <person name="Rokhsar D.S."/>
        </authorList>
    </citation>
    <scope>NUCLEOTIDE SEQUENCE [LARGE SCALE GENOMIC DNA]</scope>
    <source>
        <strain evidence="4">cv. DUN x IM62</strain>
    </source>
</reference>
<evidence type="ECO:0000313" key="3">
    <source>
        <dbReference type="EMBL" id="EYU39782.1"/>
    </source>
</evidence>
<dbReference type="PANTHER" id="PTHR31672">
    <property type="entry name" value="BNACNNG10540D PROTEIN"/>
    <property type="match status" value="1"/>
</dbReference>
<gene>
    <name evidence="3" type="ORF">MIMGU_mgv1a019432mg</name>
</gene>
<evidence type="ECO:0000256" key="1">
    <source>
        <dbReference type="SAM" id="MobiDB-lite"/>
    </source>
</evidence>
<dbReference type="EMBL" id="KI630443">
    <property type="protein sequence ID" value="EYU39782.1"/>
    <property type="molecule type" value="Genomic_DNA"/>
</dbReference>
<keyword evidence="4" id="KW-1185">Reference proteome</keyword>
<sequence length="417" mass="47304">GRREEFLSNLGEIKQKPHSTMEAKPGSNSSISDHHQPRRFRRRIETPAAAETLPEEIIEQILLNLPVRSLLKFTSVSKSWRSLISSNNFIEAHLEFSRKDPNFTHYRTISTFLPPRNSSAKHCSFPSLFNGNGVVTDAVDVDFPFDFPKKIVRVMGICNGLVCIAPNMGHWFLWNPSTRQYKQLPDECDRTDVVVKYDFKYGFGFDESTRDYKVLLAHSVLSKGNRYETTVKIYSLRTDSWKRIKFFNGRRHPSDSGVSGIFVSGKIHWCKKNTGSNLKCHIVSFDIGSEVWGNVAEPSCVESGSYDSPSLGVLDGCLCVLYDFTRSRIVVWVMKEYGVSESWAKTVTVPYVHLPLSNPSIIRPSLCVGPKGEILCMVGSTLMVYNPNDNRFRCPKMRNFGAFLEAHVYYESLVSLV</sequence>
<dbReference type="SUPFAM" id="SSF81383">
    <property type="entry name" value="F-box domain"/>
    <property type="match status" value="1"/>
</dbReference>
<dbReference type="SMART" id="SM00256">
    <property type="entry name" value="FBOX"/>
    <property type="match status" value="1"/>
</dbReference>
<dbReference type="PROSITE" id="PS50181">
    <property type="entry name" value="FBOX"/>
    <property type="match status" value="1"/>
</dbReference>
<name>A0A022RHA6_ERYGU</name>
<dbReference type="NCBIfam" id="TIGR01640">
    <property type="entry name" value="F_box_assoc_1"/>
    <property type="match status" value="1"/>
</dbReference>
<dbReference type="InterPro" id="IPR050796">
    <property type="entry name" value="SCF_F-box_component"/>
</dbReference>
<dbReference type="Gene3D" id="1.20.1280.50">
    <property type="match status" value="1"/>
</dbReference>
<dbReference type="InterPro" id="IPR011043">
    <property type="entry name" value="Gal_Oxase/kelch_b-propeller"/>
</dbReference>
<dbReference type="Proteomes" id="UP000030748">
    <property type="component" value="Unassembled WGS sequence"/>
</dbReference>
<evidence type="ECO:0000259" key="2">
    <source>
        <dbReference type="PROSITE" id="PS50181"/>
    </source>
</evidence>
<dbReference type="SUPFAM" id="SSF50965">
    <property type="entry name" value="Galactose oxidase, central domain"/>
    <property type="match status" value="1"/>
</dbReference>
<dbReference type="InterPro" id="IPR001810">
    <property type="entry name" value="F-box_dom"/>
</dbReference>
<dbReference type="InterPro" id="IPR036047">
    <property type="entry name" value="F-box-like_dom_sf"/>
</dbReference>
<feature type="region of interest" description="Disordered" evidence="1">
    <location>
        <begin position="1"/>
        <end position="39"/>
    </location>
</feature>